<comment type="similarity">
    <text evidence="1 2">Belongs to the small heat shock protein (HSP20) family.</text>
</comment>
<name>A0A841HJX1_9GAMM</name>
<organism evidence="4 5">
    <name type="scientific">Povalibacter uvarum</name>
    <dbReference type="NCBI Taxonomy" id="732238"/>
    <lineage>
        <taxon>Bacteria</taxon>
        <taxon>Pseudomonadati</taxon>
        <taxon>Pseudomonadota</taxon>
        <taxon>Gammaproteobacteria</taxon>
        <taxon>Steroidobacterales</taxon>
        <taxon>Steroidobacteraceae</taxon>
        <taxon>Povalibacter</taxon>
    </lineage>
</organism>
<dbReference type="Proteomes" id="UP000588068">
    <property type="component" value="Unassembled WGS sequence"/>
</dbReference>
<evidence type="ECO:0000259" key="3">
    <source>
        <dbReference type="PROSITE" id="PS01031"/>
    </source>
</evidence>
<dbReference type="RefSeq" id="WP_184330057.1">
    <property type="nucleotide sequence ID" value="NZ_JACHHZ010000001.1"/>
</dbReference>
<evidence type="ECO:0000256" key="2">
    <source>
        <dbReference type="RuleBase" id="RU003616"/>
    </source>
</evidence>
<dbReference type="CDD" id="cd06464">
    <property type="entry name" value="ACD_sHsps-like"/>
    <property type="match status" value="1"/>
</dbReference>
<dbReference type="PANTHER" id="PTHR11527">
    <property type="entry name" value="HEAT-SHOCK PROTEIN 20 FAMILY MEMBER"/>
    <property type="match status" value="1"/>
</dbReference>
<sequence length="148" mass="16335">MALARYEPWDALNQLHRQINRIFDTQTAANAEVGSSATADWIPAADIVEYGDRFVLKFDVPGVNASAIDITLDQGVLTITGERPAEAVGNDVERSRRERPNGRFHRRFTLPDTVDAAAVNAKGRDGILEVTIPKQAKAKPRRIEVVTN</sequence>
<proteinExistence type="inferred from homology"/>
<dbReference type="Pfam" id="PF00011">
    <property type="entry name" value="HSP20"/>
    <property type="match status" value="1"/>
</dbReference>
<dbReference type="InterPro" id="IPR031107">
    <property type="entry name" value="Small_HSP"/>
</dbReference>
<protein>
    <submittedName>
        <fullName evidence="4">HSP20 family protein</fullName>
    </submittedName>
</protein>
<evidence type="ECO:0000256" key="1">
    <source>
        <dbReference type="PROSITE-ProRule" id="PRU00285"/>
    </source>
</evidence>
<gene>
    <name evidence="4" type="ORF">HNQ60_001171</name>
</gene>
<dbReference type="EMBL" id="JACHHZ010000001">
    <property type="protein sequence ID" value="MBB6092325.1"/>
    <property type="molecule type" value="Genomic_DNA"/>
</dbReference>
<dbReference type="InterPro" id="IPR008978">
    <property type="entry name" value="HSP20-like_chaperone"/>
</dbReference>
<dbReference type="SUPFAM" id="SSF49764">
    <property type="entry name" value="HSP20-like chaperones"/>
    <property type="match status" value="1"/>
</dbReference>
<keyword evidence="5" id="KW-1185">Reference proteome</keyword>
<dbReference type="Gene3D" id="2.60.40.790">
    <property type="match status" value="1"/>
</dbReference>
<evidence type="ECO:0000313" key="5">
    <source>
        <dbReference type="Proteomes" id="UP000588068"/>
    </source>
</evidence>
<comment type="caution">
    <text evidence="4">The sequence shown here is derived from an EMBL/GenBank/DDBJ whole genome shotgun (WGS) entry which is preliminary data.</text>
</comment>
<reference evidence="4 5" key="1">
    <citation type="submission" date="2020-08" db="EMBL/GenBank/DDBJ databases">
        <title>Genomic Encyclopedia of Type Strains, Phase IV (KMG-IV): sequencing the most valuable type-strain genomes for metagenomic binning, comparative biology and taxonomic classification.</title>
        <authorList>
            <person name="Goeker M."/>
        </authorList>
    </citation>
    <scope>NUCLEOTIDE SEQUENCE [LARGE SCALE GENOMIC DNA]</scope>
    <source>
        <strain evidence="4 5">DSM 26723</strain>
    </source>
</reference>
<dbReference type="InterPro" id="IPR002068">
    <property type="entry name" value="A-crystallin/Hsp20_dom"/>
</dbReference>
<evidence type="ECO:0000313" key="4">
    <source>
        <dbReference type="EMBL" id="MBB6092325.1"/>
    </source>
</evidence>
<dbReference type="AlphaFoldDB" id="A0A841HJX1"/>
<feature type="domain" description="SHSP" evidence="3">
    <location>
        <begin position="36"/>
        <end position="148"/>
    </location>
</feature>
<accession>A0A841HJX1</accession>
<dbReference type="PROSITE" id="PS01031">
    <property type="entry name" value="SHSP"/>
    <property type="match status" value="1"/>
</dbReference>